<dbReference type="EMBL" id="CP002628">
    <property type="protein sequence ID" value="AEB06252.1"/>
    <property type="molecule type" value="Genomic_DNA"/>
</dbReference>
<dbReference type="STRING" id="700015.Corgl_0125"/>
<dbReference type="SMART" id="SM00422">
    <property type="entry name" value="HTH_MERR"/>
    <property type="match status" value="1"/>
</dbReference>
<dbReference type="OrthoDB" id="9809391at2"/>
<reference evidence="4" key="1">
    <citation type="journal article" date="2013" name="Stand. Genomic Sci.">
        <title>Complete genome sequence of Coriobacterium glomerans type strain (PW2(T)) from the midgut of Pyrrhocoris apterus L. (red soldier bug).</title>
        <authorList>
            <person name="Stackebrandt E."/>
            <person name="Zeytun A."/>
            <person name="Lapidus A."/>
            <person name="Nolan M."/>
            <person name="Lucas S."/>
            <person name="Hammon N."/>
            <person name="Deshpande S."/>
            <person name="Cheng J.F."/>
            <person name="Tapia R."/>
            <person name="Goodwin L.A."/>
            <person name="Pitluck S."/>
            <person name="Liolios K."/>
            <person name="Pagani I."/>
            <person name="Ivanova N."/>
            <person name="Mavromatis K."/>
            <person name="Mikhailova N."/>
            <person name="Huntemann M."/>
            <person name="Pati A."/>
            <person name="Chen A."/>
            <person name="Palaniappan K."/>
            <person name="Chang Y.J."/>
            <person name="Land M."/>
            <person name="Hauser L."/>
            <person name="Rohde M."/>
            <person name="Pukall R."/>
            <person name="Goker M."/>
            <person name="Detter J.C."/>
            <person name="Woyke T."/>
            <person name="Bristow J."/>
            <person name="Eisen J.A."/>
            <person name="Markowitz V."/>
            <person name="Hugenholtz P."/>
            <person name="Kyrpides N.C."/>
            <person name="Klenk H.P."/>
        </authorList>
    </citation>
    <scope>NUCLEOTIDE SEQUENCE</scope>
    <source>
        <strain evidence="4">ATCC 49209 / DSM 20642 / JCM 10262 / PW2</strain>
    </source>
</reference>
<name>F2N9Z7_CORGP</name>
<dbReference type="PROSITE" id="PS50937">
    <property type="entry name" value="HTH_MERR_2"/>
    <property type="match status" value="1"/>
</dbReference>
<organism evidence="3 4">
    <name type="scientific">Coriobacterium glomerans (strain ATCC 49209 / DSM 20642 / JCM 10262 / PW2)</name>
    <dbReference type="NCBI Taxonomy" id="700015"/>
    <lineage>
        <taxon>Bacteria</taxon>
        <taxon>Bacillati</taxon>
        <taxon>Actinomycetota</taxon>
        <taxon>Coriobacteriia</taxon>
        <taxon>Coriobacteriales</taxon>
        <taxon>Coriobacteriaceae</taxon>
        <taxon>Coriobacterium</taxon>
    </lineage>
</organism>
<dbReference type="Proteomes" id="UP000006851">
    <property type="component" value="Chromosome"/>
</dbReference>
<evidence type="ECO:0000313" key="4">
    <source>
        <dbReference type="Proteomes" id="UP000006851"/>
    </source>
</evidence>
<dbReference type="InterPro" id="IPR000551">
    <property type="entry name" value="MerR-type_HTH_dom"/>
</dbReference>
<dbReference type="PANTHER" id="PTHR30204:SF97">
    <property type="entry name" value="MERR FAMILY REGULATORY PROTEIN"/>
    <property type="match status" value="1"/>
</dbReference>
<evidence type="ECO:0000256" key="1">
    <source>
        <dbReference type="ARBA" id="ARBA00023125"/>
    </source>
</evidence>
<keyword evidence="4" id="KW-1185">Reference proteome</keyword>
<dbReference type="KEGG" id="cgo:Corgl_0125"/>
<evidence type="ECO:0000313" key="3">
    <source>
        <dbReference type="EMBL" id="AEB06252.1"/>
    </source>
</evidence>
<dbReference type="Pfam" id="PF13411">
    <property type="entry name" value="MerR_1"/>
    <property type="match status" value="1"/>
</dbReference>
<protein>
    <submittedName>
        <fullName evidence="3">Transcriptional regulator, MerR family</fullName>
    </submittedName>
</protein>
<gene>
    <name evidence="3" type="ordered locus">Corgl_0125</name>
</gene>
<dbReference type="eggNOG" id="COG0789">
    <property type="taxonomic scope" value="Bacteria"/>
</dbReference>
<dbReference type="AlphaFoldDB" id="F2N9Z7"/>
<dbReference type="SUPFAM" id="SSF46955">
    <property type="entry name" value="Putative DNA-binding domain"/>
    <property type="match status" value="1"/>
</dbReference>
<dbReference type="InterPro" id="IPR009061">
    <property type="entry name" value="DNA-bd_dom_put_sf"/>
</dbReference>
<dbReference type="HOGENOM" id="CLU_065103_0_0_11"/>
<feature type="domain" description="HTH merR-type" evidence="2">
    <location>
        <begin position="4"/>
        <end position="73"/>
    </location>
</feature>
<dbReference type="GO" id="GO:0003677">
    <property type="term" value="F:DNA binding"/>
    <property type="evidence" value="ECO:0007669"/>
    <property type="project" value="UniProtKB-KW"/>
</dbReference>
<evidence type="ECO:0000259" key="2">
    <source>
        <dbReference type="PROSITE" id="PS50937"/>
    </source>
</evidence>
<dbReference type="Gene3D" id="1.10.1660.10">
    <property type="match status" value="1"/>
</dbReference>
<proteinExistence type="predicted"/>
<accession>F2N9Z7</accession>
<keyword evidence="1" id="KW-0238">DNA-binding</keyword>
<sequence>MHGLYEISEMARLFDITRQTLIFYDKIGLFRPARVNGRGYRFYAPTQIPRLRLICIFRDLGLELKEIKRIMGVCDTRAISDHLHERLDVIDDQIARLTAQRSCVAERLSFYSEVERWRNQIDSPKLMHFPERYVVFVPFETDEVDRGELHVNLMLAVSKMKEAAGIGPVRGWGTMLLQESLHLETPLAGAGTFVVVPSDIDPSVLTNVKMCPEGTYLCMCRWGMPFDAFGIKQAVEELDKRGLKAVGNAFDFCLLDTTSYNEFHDEDFCCIQIPVEL</sequence>
<dbReference type="InterPro" id="IPR047057">
    <property type="entry name" value="MerR_fam"/>
</dbReference>
<dbReference type="PANTHER" id="PTHR30204">
    <property type="entry name" value="REDOX-CYCLING DRUG-SENSING TRANSCRIPTIONAL ACTIVATOR SOXR"/>
    <property type="match status" value="1"/>
</dbReference>
<dbReference type="GO" id="GO:0003700">
    <property type="term" value="F:DNA-binding transcription factor activity"/>
    <property type="evidence" value="ECO:0007669"/>
    <property type="project" value="InterPro"/>
</dbReference>
<dbReference type="RefSeq" id="WP_013707995.1">
    <property type="nucleotide sequence ID" value="NC_015389.1"/>
</dbReference>